<gene>
    <name evidence="1" type="primary">S2B_gp057c</name>
</gene>
<dbReference type="SUPFAM" id="SSF46785">
    <property type="entry name" value="Winged helix' DNA-binding domain"/>
    <property type="match status" value="1"/>
</dbReference>
<dbReference type="InterPro" id="IPR036388">
    <property type="entry name" value="WH-like_DNA-bd_sf"/>
</dbReference>
<accession>A0AAE7ML77</accession>
<organism evidence="1 2">
    <name type="scientific">Caulobacter phage S2B</name>
    <dbReference type="NCBI Taxonomy" id="2759120"/>
    <lineage>
        <taxon>Viruses</taxon>
        <taxon>Duplodnaviria</taxon>
        <taxon>Heunggongvirae</taxon>
        <taxon>Uroviricota</taxon>
        <taxon>Caudoviricetes</taxon>
        <taxon>Autographivirales</taxon>
        <taxon>Autographivirales incertae sedis</taxon>
        <taxon>Sumtervirus</taxon>
        <taxon>Sumtervirus S2B</taxon>
    </lineage>
</organism>
<sequence>MTTTTKAKASAAATSKLLAASASGLERLSVALQAISAEIPGRTSTRQSMAFVTCAYLNSMGRSVTLSELRELIGDDNHGSPILGLSVERTMNAFLEPTKRDPEALGWLRQVPDEDDRRKKYLELTPEGEAAVIRFIEAYEGRKMEA</sequence>
<keyword evidence="2" id="KW-1185">Reference proteome</keyword>
<dbReference type="Proteomes" id="UP000827856">
    <property type="component" value="Segment"/>
</dbReference>
<reference evidence="1" key="1">
    <citation type="submission" date="2019-12" db="EMBL/GenBank/DDBJ databases">
        <title>S2B, a lysogenic bacteriophage that infects Caulobacter crescentus.</title>
        <authorList>
            <person name="Ely B."/>
            <person name="Berrios L."/>
            <person name="Thomas Q."/>
        </authorList>
    </citation>
    <scope>NUCLEOTIDE SEQUENCE</scope>
</reference>
<proteinExistence type="predicted"/>
<evidence type="ECO:0000313" key="1">
    <source>
        <dbReference type="EMBL" id="QOC54171.1"/>
    </source>
</evidence>
<dbReference type="Gene3D" id="1.10.10.10">
    <property type="entry name" value="Winged helix-like DNA-binding domain superfamily/Winged helix DNA-binding domain"/>
    <property type="match status" value="1"/>
</dbReference>
<evidence type="ECO:0000313" key="2">
    <source>
        <dbReference type="Proteomes" id="UP000827856"/>
    </source>
</evidence>
<dbReference type="InterPro" id="IPR036390">
    <property type="entry name" value="WH_DNA-bd_sf"/>
</dbReference>
<dbReference type="EMBL" id="MN857473">
    <property type="protein sequence ID" value="QOC54171.1"/>
    <property type="molecule type" value="Genomic_DNA"/>
</dbReference>
<evidence type="ECO:0008006" key="3">
    <source>
        <dbReference type="Google" id="ProtNLM"/>
    </source>
</evidence>
<name>A0AAE7ML77_9CAUD</name>
<protein>
    <recommendedName>
        <fullName evidence="3">MarR family transcriptional regulator</fullName>
    </recommendedName>
</protein>